<dbReference type="Proteomes" id="UP000288805">
    <property type="component" value="Unassembled WGS sequence"/>
</dbReference>
<proteinExistence type="predicted"/>
<dbReference type="EMBL" id="QGNW01001459">
    <property type="protein sequence ID" value="RVW40401.1"/>
    <property type="molecule type" value="Genomic_DNA"/>
</dbReference>
<protein>
    <recommendedName>
        <fullName evidence="2">DUF4283 domain-containing protein</fullName>
    </recommendedName>
</protein>
<evidence type="ECO:0000313" key="4">
    <source>
        <dbReference type="Proteomes" id="UP000288805"/>
    </source>
</evidence>
<comment type="caution">
    <text evidence="3">The sequence shown here is derived from an EMBL/GenBank/DDBJ whole genome shotgun (WGS) entry which is preliminary data.</text>
</comment>
<feature type="domain" description="DUF4283" evidence="2">
    <location>
        <begin position="352"/>
        <end position="437"/>
    </location>
</feature>
<dbReference type="PANTHER" id="PTHR34427">
    <property type="entry name" value="DUF4283 DOMAIN PROTEIN"/>
    <property type="match status" value="1"/>
</dbReference>
<name>A0A438DY18_VITVI</name>
<dbReference type="AlphaFoldDB" id="A0A438DY18"/>
<evidence type="ECO:0000259" key="2">
    <source>
        <dbReference type="Pfam" id="PF14111"/>
    </source>
</evidence>
<sequence length="772" mass="88106">MIVYRHKCDCLAFIFLQVQQSLIQSPHPTTEGKFSRPRNLTILHHFLMEISFHWVYRNVIEIWDTCKTRKHGMFRDSGWRNGGERAREREKARESERKREKARVRESECDGGERGCLRPKESEGEERGPLRLREIDGGERGFLRLNGSEGEERGRLSLSESLEGAVLLGHRDSLRKSRFSVESKTFEVEVEEKKGKTQVVVLERKRGISSRVWMGIESLGFFLEGLVHCSKDTSVGKWKRNWKENGRAYSMVRDENRGGCFIRLGVVDLESKNASIFIPKGRGAVGGWTSMVDTLRRLGVDKKGNEGQKNEVMLLKPIMTKTFAEVIKQPMSKNRAVIKVAVREKEISRNLDKLGHCLVGSWNPKSGRGDDLKTWGTLLAKAWDLKGNLGIAKLERGKILLEFERLEEAERVLSLRSITVRGIFLCLEKWRPETGCMSEGEKRREAWVRIVGLPVSLWDQTILRRIGEECGGFLAIDSQTEKLEELQWAQILVKMNREELPNVVEVWIEDLCYALTFWWEVRPILKVGPAGLRGVKTAVAVEVGGWRNGGERAREREKARESERKREKARVRESECDGGERGCLRPKESEGEERGPLRLREIDGGERGFLRLNGSEGEERGRLSLSESLEGAVLLGHRDSLRKSRFSVESKTFEVEVEEKKGKTQVVVLERKRGISSRVWMGIESLGFFLEGLVHCSKDTSVGKWKRNWKENGRAYSMVRDENRGGCFIRLGVVDLESKNASIFIPKGRGAVGGWTSMVDTLRRLGVDKKRE</sequence>
<evidence type="ECO:0000256" key="1">
    <source>
        <dbReference type="SAM" id="MobiDB-lite"/>
    </source>
</evidence>
<organism evidence="3 4">
    <name type="scientific">Vitis vinifera</name>
    <name type="common">Grape</name>
    <dbReference type="NCBI Taxonomy" id="29760"/>
    <lineage>
        <taxon>Eukaryota</taxon>
        <taxon>Viridiplantae</taxon>
        <taxon>Streptophyta</taxon>
        <taxon>Embryophyta</taxon>
        <taxon>Tracheophyta</taxon>
        <taxon>Spermatophyta</taxon>
        <taxon>Magnoliopsida</taxon>
        <taxon>eudicotyledons</taxon>
        <taxon>Gunneridae</taxon>
        <taxon>Pentapetalae</taxon>
        <taxon>rosids</taxon>
        <taxon>Vitales</taxon>
        <taxon>Vitaceae</taxon>
        <taxon>Viteae</taxon>
        <taxon>Vitis</taxon>
    </lineage>
</organism>
<accession>A0A438DY18</accession>
<dbReference type="Pfam" id="PF14111">
    <property type="entry name" value="DUF4283"/>
    <property type="match status" value="1"/>
</dbReference>
<gene>
    <name evidence="3" type="ORF">CK203_090040</name>
</gene>
<evidence type="ECO:0000313" key="3">
    <source>
        <dbReference type="EMBL" id="RVW40401.1"/>
    </source>
</evidence>
<dbReference type="InterPro" id="IPR025558">
    <property type="entry name" value="DUF4283"/>
</dbReference>
<feature type="region of interest" description="Disordered" evidence="1">
    <location>
        <begin position="553"/>
        <end position="595"/>
    </location>
</feature>
<feature type="region of interest" description="Disordered" evidence="1">
    <location>
        <begin position="77"/>
        <end position="128"/>
    </location>
</feature>
<dbReference type="PANTHER" id="PTHR34427:SF5">
    <property type="entry name" value="DUF4283 DOMAIN-CONTAINING PROTEIN"/>
    <property type="match status" value="1"/>
</dbReference>
<reference evidence="3 4" key="1">
    <citation type="journal article" date="2018" name="PLoS Genet.">
        <title>Population sequencing reveals clonal diversity and ancestral inbreeding in the grapevine cultivar Chardonnay.</title>
        <authorList>
            <person name="Roach M.J."/>
            <person name="Johnson D.L."/>
            <person name="Bohlmann J."/>
            <person name="van Vuuren H.J."/>
            <person name="Jones S.J."/>
            <person name="Pretorius I.S."/>
            <person name="Schmidt S.A."/>
            <person name="Borneman A.R."/>
        </authorList>
    </citation>
    <scope>NUCLEOTIDE SEQUENCE [LARGE SCALE GENOMIC DNA]</scope>
    <source>
        <strain evidence="4">cv. Chardonnay</strain>
        <tissue evidence="3">Leaf</tissue>
    </source>
</reference>